<gene>
    <name evidence="2" type="ORF">LWI28_009271</name>
</gene>
<evidence type="ECO:0000313" key="3">
    <source>
        <dbReference type="Proteomes" id="UP001064489"/>
    </source>
</evidence>
<keyword evidence="1" id="KW-0732">Signal</keyword>
<reference evidence="2" key="1">
    <citation type="journal article" date="2022" name="Plant J.">
        <title>Strategies of tolerance reflected in two North American maple genomes.</title>
        <authorList>
            <person name="McEvoy S.L."/>
            <person name="Sezen U.U."/>
            <person name="Trouern-Trend A."/>
            <person name="McMahon S.M."/>
            <person name="Schaberg P.G."/>
            <person name="Yang J."/>
            <person name="Wegrzyn J.L."/>
            <person name="Swenson N.G."/>
        </authorList>
    </citation>
    <scope>NUCLEOTIDE SEQUENCE</scope>
    <source>
        <strain evidence="2">91603</strain>
    </source>
</reference>
<proteinExistence type="predicted"/>
<accession>A0AAD5NFF1</accession>
<dbReference type="EMBL" id="JAJSOW010000107">
    <property type="protein sequence ID" value="KAI9156600.1"/>
    <property type="molecule type" value="Genomic_DNA"/>
</dbReference>
<dbReference type="Proteomes" id="UP001064489">
    <property type="component" value="Chromosome 12"/>
</dbReference>
<keyword evidence="3" id="KW-1185">Reference proteome</keyword>
<feature type="signal peptide" evidence="1">
    <location>
        <begin position="1"/>
        <end position="19"/>
    </location>
</feature>
<sequence length="183" mass="19838">MSATLPMSLLLPLTATSDSSSTTTTTTATIFTSSDIPSSRTFKSPPNPSFSFLSSSNSSSTTFSHHHQHSFHARRNPPPSVSNKTLVFTNDLLPGTVFVCTGLLALWTYEKRSRHGQLEIEEENAVGMFGSDKDAGTQIPTQIQSLVEGSGTVMVSEYKLVPDVLMWSIYMCAISLSFSCGFL</sequence>
<protein>
    <submittedName>
        <fullName evidence="2">Uncharacterized protein</fullName>
    </submittedName>
</protein>
<feature type="chain" id="PRO_5041914534" evidence="1">
    <location>
        <begin position="20"/>
        <end position="183"/>
    </location>
</feature>
<evidence type="ECO:0000313" key="2">
    <source>
        <dbReference type="EMBL" id="KAI9156600.1"/>
    </source>
</evidence>
<evidence type="ECO:0000256" key="1">
    <source>
        <dbReference type="SAM" id="SignalP"/>
    </source>
</evidence>
<reference evidence="2" key="2">
    <citation type="submission" date="2023-02" db="EMBL/GenBank/DDBJ databases">
        <authorList>
            <person name="Swenson N.G."/>
            <person name="Wegrzyn J.L."/>
            <person name="Mcevoy S.L."/>
        </authorList>
    </citation>
    <scope>NUCLEOTIDE SEQUENCE</scope>
    <source>
        <strain evidence="2">91603</strain>
        <tissue evidence="2">Leaf</tissue>
    </source>
</reference>
<name>A0AAD5NFF1_ACENE</name>
<comment type="caution">
    <text evidence="2">The sequence shown here is derived from an EMBL/GenBank/DDBJ whole genome shotgun (WGS) entry which is preliminary data.</text>
</comment>
<dbReference type="AlphaFoldDB" id="A0AAD5NFF1"/>
<organism evidence="2 3">
    <name type="scientific">Acer negundo</name>
    <name type="common">Box elder</name>
    <dbReference type="NCBI Taxonomy" id="4023"/>
    <lineage>
        <taxon>Eukaryota</taxon>
        <taxon>Viridiplantae</taxon>
        <taxon>Streptophyta</taxon>
        <taxon>Embryophyta</taxon>
        <taxon>Tracheophyta</taxon>
        <taxon>Spermatophyta</taxon>
        <taxon>Magnoliopsida</taxon>
        <taxon>eudicotyledons</taxon>
        <taxon>Gunneridae</taxon>
        <taxon>Pentapetalae</taxon>
        <taxon>rosids</taxon>
        <taxon>malvids</taxon>
        <taxon>Sapindales</taxon>
        <taxon>Sapindaceae</taxon>
        <taxon>Hippocastanoideae</taxon>
        <taxon>Acereae</taxon>
        <taxon>Acer</taxon>
    </lineage>
</organism>